<dbReference type="PANTHER" id="PTHR30304:SF0">
    <property type="entry name" value="D-TAGATOSE-1,6-BISPHOSPHATE ALDOLASE SUBUNIT GATY-RELATED"/>
    <property type="match status" value="1"/>
</dbReference>
<accession>A0ABS0NMP0</accession>
<sequence length="326" mass="32693">MPLVATAELVAAARAAGRGVAAFNVITLEHAEAIAAGAEATGRPAVLQVSQNAVRFHGGRLGPLAAAMAEVAHAADVPLALHLDHVTSVELLRSAPAHGFGSVMFDASALPYARNVAATADAVRWGHEHGVWVEAELGRVGGKDGEPPLDAHAPGVRTDPEEAAGYAAATGVDALAVAVGSSHAMTERTAALDHGLIRRLRRAVPVPLVLHGSSGVPDAELRRAVTAGMVKINIGTALNTAFTGAVRAHLAGHPGVVDPRRYLAPARDAMARTVAHFIGLLDGEAAAADGTAPEPSANTAGTGNAAGTRTGNGNAAGDPVTADGGS</sequence>
<gene>
    <name evidence="3" type="ORF">IHE55_16805</name>
</gene>
<proteinExistence type="predicted"/>
<dbReference type="CDD" id="cd00947">
    <property type="entry name" value="TBP_aldolase_IIB"/>
    <property type="match status" value="1"/>
</dbReference>
<dbReference type="SUPFAM" id="SSF51569">
    <property type="entry name" value="Aldolase"/>
    <property type="match status" value="1"/>
</dbReference>
<dbReference type="EMBL" id="JACYXC010000001">
    <property type="protein sequence ID" value="MBH5336347.1"/>
    <property type="molecule type" value="Genomic_DNA"/>
</dbReference>
<reference evidence="3 4" key="1">
    <citation type="submission" date="2020-09" db="EMBL/GenBank/DDBJ databases">
        <title>Biosynthesis of the nuclear factor of activated T cells inhibitor NFAT-133 and its congeners in Streptomyces pactum.</title>
        <authorList>
            <person name="Zhou W."/>
            <person name="Posri P."/>
            <person name="Abugrain M.E."/>
            <person name="Weisberg A.J."/>
            <person name="Chang J.H."/>
            <person name="Mahmud T."/>
        </authorList>
    </citation>
    <scope>NUCLEOTIDE SEQUENCE [LARGE SCALE GENOMIC DNA]</scope>
    <source>
        <strain evidence="3 4">ATCC 27456</strain>
    </source>
</reference>
<organism evidence="3 4">
    <name type="scientific">Streptomyces pactum</name>
    <dbReference type="NCBI Taxonomy" id="68249"/>
    <lineage>
        <taxon>Bacteria</taxon>
        <taxon>Bacillati</taxon>
        <taxon>Actinomycetota</taxon>
        <taxon>Actinomycetes</taxon>
        <taxon>Kitasatosporales</taxon>
        <taxon>Streptomycetaceae</taxon>
        <taxon>Streptomyces</taxon>
    </lineage>
</organism>
<evidence type="ECO:0000313" key="4">
    <source>
        <dbReference type="Proteomes" id="UP000807371"/>
    </source>
</evidence>
<comment type="caution">
    <text evidence="3">The sequence shown here is derived from an EMBL/GenBank/DDBJ whole genome shotgun (WGS) entry which is preliminary data.</text>
</comment>
<name>A0ABS0NMP0_9ACTN</name>
<dbReference type="RefSeq" id="WP_197989773.1">
    <property type="nucleotide sequence ID" value="NZ_JACYXC010000001.1"/>
</dbReference>
<dbReference type="InterPro" id="IPR050246">
    <property type="entry name" value="Class_II_FBP_aldolase"/>
</dbReference>
<evidence type="ECO:0000256" key="1">
    <source>
        <dbReference type="ARBA" id="ARBA00001947"/>
    </source>
</evidence>
<dbReference type="InterPro" id="IPR000771">
    <property type="entry name" value="FBA_II"/>
</dbReference>
<protein>
    <submittedName>
        <fullName evidence="3">Class II fructose-bisphosphate aldolase</fullName>
    </submittedName>
</protein>
<keyword evidence="4" id="KW-1185">Reference proteome</keyword>
<dbReference type="Gene3D" id="3.20.20.70">
    <property type="entry name" value="Aldolase class I"/>
    <property type="match status" value="1"/>
</dbReference>
<dbReference type="Proteomes" id="UP000807371">
    <property type="component" value="Unassembled WGS sequence"/>
</dbReference>
<dbReference type="PANTHER" id="PTHR30304">
    <property type="entry name" value="D-TAGATOSE-1,6-BISPHOSPHATE ALDOLASE"/>
    <property type="match status" value="1"/>
</dbReference>
<dbReference type="NCBIfam" id="TIGR00167">
    <property type="entry name" value="cbbA"/>
    <property type="match status" value="1"/>
</dbReference>
<dbReference type="InterPro" id="IPR013785">
    <property type="entry name" value="Aldolase_TIM"/>
</dbReference>
<evidence type="ECO:0000256" key="2">
    <source>
        <dbReference type="SAM" id="MobiDB-lite"/>
    </source>
</evidence>
<feature type="region of interest" description="Disordered" evidence="2">
    <location>
        <begin position="288"/>
        <end position="326"/>
    </location>
</feature>
<comment type="cofactor">
    <cofactor evidence="1">
        <name>Zn(2+)</name>
        <dbReference type="ChEBI" id="CHEBI:29105"/>
    </cofactor>
</comment>
<feature type="compositionally biased region" description="Low complexity" evidence="2">
    <location>
        <begin position="288"/>
        <end position="317"/>
    </location>
</feature>
<dbReference type="PIRSF" id="PIRSF001359">
    <property type="entry name" value="F_bP_aldolase_II"/>
    <property type="match status" value="1"/>
</dbReference>
<evidence type="ECO:0000313" key="3">
    <source>
        <dbReference type="EMBL" id="MBH5336347.1"/>
    </source>
</evidence>
<dbReference type="Pfam" id="PF01116">
    <property type="entry name" value="F_bP_aldolase"/>
    <property type="match status" value="1"/>
</dbReference>